<feature type="region of interest" description="Disordered" evidence="1">
    <location>
        <begin position="1"/>
        <end position="24"/>
    </location>
</feature>
<feature type="compositionally biased region" description="Basic residues" evidence="1">
    <location>
        <begin position="342"/>
        <end position="351"/>
    </location>
</feature>
<protein>
    <submittedName>
        <fullName evidence="2">Uncharacterized protein</fullName>
    </submittedName>
</protein>
<keyword evidence="3" id="KW-1185">Reference proteome</keyword>
<organism evidence="2 3">
    <name type="scientific">Phanerochaete sordida</name>
    <dbReference type="NCBI Taxonomy" id="48140"/>
    <lineage>
        <taxon>Eukaryota</taxon>
        <taxon>Fungi</taxon>
        <taxon>Dikarya</taxon>
        <taxon>Basidiomycota</taxon>
        <taxon>Agaricomycotina</taxon>
        <taxon>Agaricomycetes</taxon>
        <taxon>Polyporales</taxon>
        <taxon>Phanerochaetaceae</taxon>
        <taxon>Phanerochaete</taxon>
    </lineage>
</organism>
<dbReference type="Proteomes" id="UP000703269">
    <property type="component" value="Unassembled WGS sequence"/>
</dbReference>
<dbReference type="EMBL" id="BPQB01000107">
    <property type="protein sequence ID" value="GJE99353.1"/>
    <property type="molecule type" value="Genomic_DNA"/>
</dbReference>
<gene>
    <name evidence="2" type="ORF">PsYK624_156070</name>
</gene>
<feature type="region of interest" description="Disordered" evidence="1">
    <location>
        <begin position="291"/>
        <end position="351"/>
    </location>
</feature>
<feature type="compositionally biased region" description="Low complexity" evidence="1">
    <location>
        <begin position="295"/>
        <end position="312"/>
    </location>
</feature>
<proteinExistence type="predicted"/>
<feature type="region of interest" description="Disordered" evidence="1">
    <location>
        <begin position="219"/>
        <end position="249"/>
    </location>
</feature>
<dbReference type="AlphaFoldDB" id="A0A9P3GQR4"/>
<evidence type="ECO:0000313" key="3">
    <source>
        <dbReference type="Proteomes" id="UP000703269"/>
    </source>
</evidence>
<sequence>MSPRTLPSIPLIRKPRFPGSPSIRDVKPEHKYLVRANRRLLTREILNKPFKLLFNKARAEERECREKIQEEVVDYRGTGQSPKRKAAESTTIRSLTRSLCSLPRRRARPAQILVSFDVAMDDDFDEDDSMDLDDTADFDFDMGDSSFDMDVDVKTTPIQFITGIPGLVYPPFVPSLTAFPGFPWLVYPPFIAPHPEISELAQLMSALCVSPPPPPPYAPAPAPAMPAQAPAPSFPPGLQVPAAEASKAAKAEEAAPSAAAPVANGAASKGKAAEVLFPWKFVFQKRWASKASGRGPSEASTSAPAPAAAAAEPEGEGAEVKTTSKSSRHGRKLATAVDDHKKARKNNNKGF</sequence>
<reference evidence="2 3" key="1">
    <citation type="submission" date="2021-08" db="EMBL/GenBank/DDBJ databases">
        <title>Draft Genome Sequence of Phanerochaete sordida strain YK-624.</title>
        <authorList>
            <person name="Mori T."/>
            <person name="Dohra H."/>
            <person name="Suzuki T."/>
            <person name="Kawagishi H."/>
            <person name="Hirai H."/>
        </authorList>
    </citation>
    <scope>NUCLEOTIDE SEQUENCE [LARGE SCALE GENOMIC DNA]</scope>
    <source>
        <strain evidence="2 3">YK-624</strain>
    </source>
</reference>
<evidence type="ECO:0000256" key="1">
    <source>
        <dbReference type="SAM" id="MobiDB-lite"/>
    </source>
</evidence>
<name>A0A9P3GQR4_9APHY</name>
<evidence type="ECO:0000313" key="2">
    <source>
        <dbReference type="EMBL" id="GJE99353.1"/>
    </source>
</evidence>
<accession>A0A9P3GQR4</accession>
<comment type="caution">
    <text evidence="2">The sequence shown here is derived from an EMBL/GenBank/DDBJ whole genome shotgun (WGS) entry which is preliminary data.</text>
</comment>